<dbReference type="Pfam" id="PF00990">
    <property type="entry name" value="GGDEF"/>
    <property type="match status" value="1"/>
</dbReference>
<dbReference type="SUPFAM" id="SSF55073">
    <property type="entry name" value="Nucleotide cyclase"/>
    <property type="match status" value="1"/>
</dbReference>
<proteinExistence type="predicted"/>
<dbReference type="InterPro" id="IPR043128">
    <property type="entry name" value="Rev_trsase/Diguanyl_cyclase"/>
</dbReference>
<dbReference type="EMBL" id="CP001896">
    <property type="protein sequence ID" value="ADC62247.1"/>
    <property type="molecule type" value="Genomic_DNA"/>
</dbReference>
<feature type="transmembrane region" description="Helical" evidence="2">
    <location>
        <begin position="188"/>
        <end position="211"/>
    </location>
</feature>
<gene>
    <name evidence="4" type="ordered locus">Alvin_1310</name>
</gene>
<dbReference type="Proteomes" id="UP000001441">
    <property type="component" value="Chromosome"/>
</dbReference>
<dbReference type="InterPro" id="IPR052163">
    <property type="entry name" value="DGC-Regulatory_Protein"/>
</dbReference>
<dbReference type="Gene3D" id="2.60.40.2380">
    <property type="match status" value="1"/>
</dbReference>
<dbReference type="PANTHER" id="PTHR46663">
    <property type="entry name" value="DIGUANYLATE CYCLASE DGCT-RELATED"/>
    <property type="match status" value="1"/>
</dbReference>
<dbReference type="Pfam" id="PF07696">
    <property type="entry name" value="7TMR-DISMED2"/>
    <property type="match status" value="1"/>
</dbReference>
<dbReference type="KEGG" id="alv:Alvin_1310"/>
<reference evidence="4 5" key="1">
    <citation type="journal article" date="2011" name="Stand. Genomic Sci.">
        <title>Complete genome sequence of Allochromatium vinosum DSM 180(T).</title>
        <authorList>
            <person name="Weissgerber T."/>
            <person name="Zigann R."/>
            <person name="Bruce D."/>
            <person name="Chang Y.J."/>
            <person name="Detter J.C."/>
            <person name="Han C."/>
            <person name="Hauser L."/>
            <person name="Jeffries C.D."/>
            <person name="Land M."/>
            <person name="Munk A.C."/>
            <person name="Tapia R."/>
            <person name="Dahl C."/>
        </authorList>
    </citation>
    <scope>NUCLEOTIDE SEQUENCE [LARGE SCALE GENOMIC DNA]</scope>
    <source>
        <strain evidence="5">ATCC 17899 / DSM 180 / NBRC 103801 / NCIMB 10441 / D</strain>
    </source>
</reference>
<accession>D3RST8</accession>
<keyword evidence="2" id="KW-0472">Membrane</keyword>
<feature type="transmembrane region" description="Helical" evidence="2">
    <location>
        <begin position="218"/>
        <end position="239"/>
    </location>
</feature>
<evidence type="ECO:0000259" key="3">
    <source>
        <dbReference type="PROSITE" id="PS50887"/>
    </source>
</evidence>
<dbReference type="Gene3D" id="3.30.70.270">
    <property type="match status" value="1"/>
</dbReference>
<dbReference type="RefSeq" id="WP_012970521.1">
    <property type="nucleotide sequence ID" value="NC_013851.1"/>
</dbReference>
<dbReference type="STRING" id="572477.Alvin_1310"/>
<dbReference type="InterPro" id="IPR011623">
    <property type="entry name" value="7TMR_DISM_rcpt_extracell_dom1"/>
</dbReference>
<dbReference type="NCBIfam" id="TIGR00254">
    <property type="entry name" value="GGDEF"/>
    <property type="match status" value="1"/>
</dbReference>
<dbReference type="OrthoDB" id="5289013at2"/>
<evidence type="ECO:0000256" key="2">
    <source>
        <dbReference type="SAM" id="Phobius"/>
    </source>
</evidence>
<dbReference type="InterPro" id="IPR000160">
    <property type="entry name" value="GGDEF_dom"/>
</dbReference>
<feature type="domain" description="GGDEF" evidence="3">
    <location>
        <begin position="431"/>
        <end position="565"/>
    </location>
</feature>
<feature type="transmembrane region" description="Helical" evidence="2">
    <location>
        <begin position="280"/>
        <end position="300"/>
    </location>
</feature>
<feature type="transmembrane region" description="Helical" evidence="2">
    <location>
        <begin position="371"/>
        <end position="388"/>
    </location>
</feature>
<dbReference type="AlphaFoldDB" id="D3RST8"/>
<feature type="transmembrane region" description="Helical" evidence="2">
    <location>
        <begin position="339"/>
        <end position="359"/>
    </location>
</feature>
<dbReference type="eggNOG" id="COG2199">
    <property type="taxonomic scope" value="Bacteria"/>
</dbReference>
<dbReference type="InterPro" id="IPR029787">
    <property type="entry name" value="Nucleotide_cyclase"/>
</dbReference>
<evidence type="ECO:0000313" key="4">
    <source>
        <dbReference type="EMBL" id="ADC62247.1"/>
    </source>
</evidence>
<keyword evidence="2" id="KW-0812">Transmembrane</keyword>
<dbReference type="InterPro" id="IPR011622">
    <property type="entry name" value="7TMR_DISM_rcpt_extracell_dom2"/>
</dbReference>
<dbReference type="Pfam" id="PF07695">
    <property type="entry name" value="7TMR-DISM_7TM"/>
    <property type="match status" value="1"/>
</dbReference>
<sequence>MKNSFLYKVVILLTLTIFRLSDALSAPLVLEDRPQGQRAEGYLSVLRDPSGRLDFDQVRERSFTPLAGQAGFGFTHDAIWLKLDVHENTGALEPDDGHWWLEVALPSLDDLRLYVPDADGHYRMTRVGDHQPFAERPLAHRLFIFPLALPGPGTYSLYLRVATGDSLAVPVRLWGPQSLRERMAHENLWLGISYGLILGMLIYNAFLWIALRDSLYGIYVLACLTSLVVILELNGHAYQYLWPTNLWLADYQHALIPALHFIALSWWVRRFLDTPRKAPVFDLALRGITLAALGMIALSIADQYAIGNQLAFWVGTTMTLLIFVATLRVLWRGYRPARLFLLAQFAPLVGALLTLARALGLAPDTLWIEHAFQMGVSLEVMLFSLALAQRIELLRQEKQQAQQRAETDPLTGLFNREGLSRRVSDLCDRRAPYALMVVDLDRFKPVNDQLGHEAGDAVLIAVAERMRALVRAEGDSVARIGGDEFVLILRGMTHETDAGVVAAKLLESLATAIPTPAGEVRIGASIGIALSPADGQQLARLLQVADQAMYRAKQDGRNRWHYDGHRNGYQAENPSVVAK</sequence>
<dbReference type="FunFam" id="3.30.70.270:FF:000001">
    <property type="entry name" value="Diguanylate cyclase domain protein"/>
    <property type="match status" value="1"/>
</dbReference>
<feature type="transmembrane region" description="Helical" evidence="2">
    <location>
        <begin position="251"/>
        <end position="268"/>
    </location>
</feature>
<feature type="transmembrane region" description="Helical" evidence="2">
    <location>
        <begin position="306"/>
        <end position="327"/>
    </location>
</feature>
<keyword evidence="2" id="KW-1133">Transmembrane helix</keyword>
<protein>
    <submittedName>
        <fullName evidence="4">Periplasmic/7TM domain sensor diguanylate cyclase</fullName>
    </submittedName>
</protein>
<name>D3RST8_ALLVD</name>
<dbReference type="CDD" id="cd01949">
    <property type="entry name" value="GGDEF"/>
    <property type="match status" value="1"/>
</dbReference>
<dbReference type="GO" id="GO:0003824">
    <property type="term" value="F:catalytic activity"/>
    <property type="evidence" value="ECO:0007669"/>
    <property type="project" value="UniProtKB-ARBA"/>
</dbReference>
<dbReference type="SMART" id="SM00267">
    <property type="entry name" value="GGDEF"/>
    <property type="match status" value="1"/>
</dbReference>
<comment type="cofactor">
    <cofactor evidence="1">
        <name>Mg(2+)</name>
        <dbReference type="ChEBI" id="CHEBI:18420"/>
    </cofactor>
</comment>
<dbReference type="PANTHER" id="PTHR46663:SF3">
    <property type="entry name" value="SLL0267 PROTEIN"/>
    <property type="match status" value="1"/>
</dbReference>
<evidence type="ECO:0000313" key="5">
    <source>
        <dbReference type="Proteomes" id="UP000001441"/>
    </source>
</evidence>
<keyword evidence="5" id="KW-1185">Reference proteome</keyword>
<organism evidence="4 5">
    <name type="scientific">Allochromatium vinosum (strain ATCC 17899 / DSM 180 / NBRC 103801 / NCIMB 10441 / D)</name>
    <name type="common">Chromatium vinosum</name>
    <dbReference type="NCBI Taxonomy" id="572477"/>
    <lineage>
        <taxon>Bacteria</taxon>
        <taxon>Pseudomonadati</taxon>
        <taxon>Pseudomonadota</taxon>
        <taxon>Gammaproteobacteria</taxon>
        <taxon>Chromatiales</taxon>
        <taxon>Chromatiaceae</taxon>
        <taxon>Allochromatium</taxon>
    </lineage>
</organism>
<dbReference type="PROSITE" id="PS50887">
    <property type="entry name" value="GGDEF"/>
    <property type="match status" value="1"/>
</dbReference>
<dbReference type="HOGENOM" id="CLU_000445_105_4_6"/>
<evidence type="ECO:0000256" key="1">
    <source>
        <dbReference type="ARBA" id="ARBA00001946"/>
    </source>
</evidence>